<organism evidence="11 12">
    <name type="scientific">Roseospira navarrensis</name>
    <dbReference type="NCBI Taxonomy" id="140058"/>
    <lineage>
        <taxon>Bacteria</taxon>
        <taxon>Pseudomonadati</taxon>
        <taxon>Pseudomonadota</taxon>
        <taxon>Alphaproteobacteria</taxon>
        <taxon>Rhodospirillales</taxon>
        <taxon>Rhodospirillaceae</taxon>
        <taxon>Roseospira</taxon>
    </lineage>
</organism>
<keyword evidence="3" id="KW-0028">Amino-acid biosynthesis</keyword>
<evidence type="ECO:0000256" key="6">
    <source>
        <dbReference type="ARBA" id="ARBA00023304"/>
    </source>
</evidence>
<keyword evidence="12" id="KW-1185">Reference proteome</keyword>
<evidence type="ECO:0000256" key="7">
    <source>
        <dbReference type="ARBA" id="ARBA00048263"/>
    </source>
</evidence>
<dbReference type="SUPFAM" id="SSF110921">
    <property type="entry name" value="2-isopropylmalate synthase LeuA, allosteric (dimerisation) domain"/>
    <property type="match status" value="1"/>
</dbReference>
<dbReference type="UniPathway" id="UPA00047">
    <property type="reaction ID" value="UER00066"/>
</dbReference>
<dbReference type="NCBIfam" id="TIGR00977">
    <property type="entry name" value="citramal_synth"/>
    <property type="match status" value="1"/>
</dbReference>
<dbReference type="Pfam" id="PF22617">
    <property type="entry name" value="HCS_D2"/>
    <property type="match status" value="1"/>
</dbReference>
<evidence type="ECO:0000313" key="12">
    <source>
        <dbReference type="Proteomes" id="UP000434582"/>
    </source>
</evidence>
<dbReference type="InterPro" id="IPR005675">
    <property type="entry name" value="Citramal_synthase"/>
</dbReference>
<dbReference type="SUPFAM" id="SSF51569">
    <property type="entry name" value="Aldolase"/>
    <property type="match status" value="1"/>
</dbReference>
<dbReference type="Gene3D" id="3.30.160.270">
    <property type="match status" value="1"/>
</dbReference>
<evidence type="ECO:0000259" key="10">
    <source>
        <dbReference type="PROSITE" id="PS50991"/>
    </source>
</evidence>
<dbReference type="GO" id="GO:0003852">
    <property type="term" value="F:2-isopropylmalate synthase activity"/>
    <property type="evidence" value="ECO:0007669"/>
    <property type="project" value="InterPro"/>
</dbReference>
<keyword evidence="5 9" id="KW-0808">Transferase</keyword>
<dbReference type="InterPro" id="IPR002034">
    <property type="entry name" value="AIPM/Hcit_synth_CS"/>
</dbReference>
<evidence type="ECO:0000256" key="5">
    <source>
        <dbReference type="ARBA" id="ARBA00022679"/>
    </source>
</evidence>
<dbReference type="InterPro" id="IPR054691">
    <property type="entry name" value="LeuA/HCS_post-cat"/>
</dbReference>
<evidence type="ECO:0000256" key="2">
    <source>
        <dbReference type="ARBA" id="ARBA00006154"/>
    </source>
</evidence>
<evidence type="ECO:0000313" key="11">
    <source>
        <dbReference type="EMBL" id="MQX36926.1"/>
    </source>
</evidence>
<evidence type="ECO:0000256" key="1">
    <source>
        <dbReference type="ARBA" id="ARBA00004743"/>
    </source>
</evidence>
<dbReference type="RefSeq" id="WP_153343898.1">
    <property type="nucleotide sequence ID" value="NZ_WIVE01000029.1"/>
</dbReference>
<comment type="catalytic activity">
    <reaction evidence="7">
        <text>pyruvate + acetyl-CoA + H2O = (3R)-citramalate + CoA + H(+)</text>
        <dbReference type="Rhea" id="RHEA:19045"/>
        <dbReference type="ChEBI" id="CHEBI:15361"/>
        <dbReference type="ChEBI" id="CHEBI:15377"/>
        <dbReference type="ChEBI" id="CHEBI:15378"/>
        <dbReference type="ChEBI" id="CHEBI:30934"/>
        <dbReference type="ChEBI" id="CHEBI:57287"/>
        <dbReference type="ChEBI" id="CHEBI:57288"/>
        <dbReference type="EC" id="2.3.3.21"/>
    </reaction>
</comment>
<dbReference type="InterPro" id="IPR036230">
    <property type="entry name" value="LeuA_allosteric_dom_sf"/>
</dbReference>
<protein>
    <recommendedName>
        <fullName evidence="8">Citramalate synthase</fullName>
        <ecNumber evidence="8">2.3.3.21</ecNumber>
    </recommendedName>
</protein>
<evidence type="ECO:0000256" key="4">
    <source>
        <dbReference type="ARBA" id="ARBA00022624"/>
    </source>
</evidence>
<dbReference type="Pfam" id="PF08502">
    <property type="entry name" value="LeuA_dimer"/>
    <property type="match status" value="1"/>
</dbReference>
<dbReference type="GO" id="GO:0043714">
    <property type="term" value="F:(R)-citramalate synthase activity"/>
    <property type="evidence" value="ECO:0007669"/>
    <property type="project" value="UniProtKB-UniRule"/>
</dbReference>
<dbReference type="Pfam" id="PF00682">
    <property type="entry name" value="HMGL-like"/>
    <property type="match status" value="1"/>
</dbReference>
<dbReference type="PANTHER" id="PTHR43538">
    <property type="entry name" value="ALPHA-IPM SYNTHASE/HOMOCITRATE SYNTHASE"/>
    <property type="match status" value="1"/>
</dbReference>
<evidence type="ECO:0000256" key="8">
    <source>
        <dbReference type="NCBIfam" id="TIGR00977"/>
    </source>
</evidence>
<dbReference type="EMBL" id="WIVE01000029">
    <property type="protein sequence ID" value="MQX36926.1"/>
    <property type="molecule type" value="Genomic_DNA"/>
</dbReference>
<dbReference type="InterPro" id="IPR013785">
    <property type="entry name" value="Aldolase_TIM"/>
</dbReference>
<evidence type="ECO:0000256" key="3">
    <source>
        <dbReference type="ARBA" id="ARBA00022605"/>
    </source>
</evidence>
<dbReference type="OrthoDB" id="9803573at2"/>
<reference evidence="11 12" key="1">
    <citation type="submission" date="2019-10" db="EMBL/GenBank/DDBJ databases">
        <title>Draft whole-genome sequence of the purple nonsulfur photosynthetic bacterium Roseospira navarrensis DSM 15114.</title>
        <authorList>
            <person name="Kyndt J.A."/>
            <person name="Meyer T.E."/>
        </authorList>
    </citation>
    <scope>NUCLEOTIDE SEQUENCE [LARGE SCALE GENOMIC DNA]</scope>
    <source>
        <strain evidence="11 12">DSM 15114</strain>
    </source>
</reference>
<accession>A0A7X1ZEC2</accession>
<feature type="domain" description="Pyruvate carboxyltransferase" evidence="10">
    <location>
        <begin position="6"/>
        <end position="269"/>
    </location>
</feature>
<gene>
    <name evidence="11" type="ORF">GHC57_10400</name>
</gene>
<dbReference type="InterPro" id="IPR000891">
    <property type="entry name" value="PYR_CT"/>
</dbReference>
<dbReference type="GO" id="GO:0009098">
    <property type="term" value="P:L-leucine biosynthetic process"/>
    <property type="evidence" value="ECO:0007669"/>
    <property type="project" value="InterPro"/>
</dbReference>
<dbReference type="CDD" id="cd07941">
    <property type="entry name" value="DRE_TIM_LeuA3"/>
    <property type="match status" value="1"/>
</dbReference>
<dbReference type="Gene3D" id="3.20.20.70">
    <property type="entry name" value="Aldolase class I"/>
    <property type="match status" value="1"/>
</dbReference>
<dbReference type="AlphaFoldDB" id="A0A7X1ZEC2"/>
<dbReference type="Gene3D" id="1.10.238.260">
    <property type="match status" value="1"/>
</dbReference>
<dbReference type="Proteomes" id="UP000434582">
    <property type="component" value="Unassembled WGS sequence"/>
</dbReference>
<dbReference type="PANTHER" id="PTHR43538:SF1">
    <property type="entry name" value="(R)-CITRAMALATE SYNTHASE"/>
    <property type="match status" value="1"/>
</dbReference>
<dbReference type="InterPro" id="IPR013709">
    <property type="entry name" value="2-isopropylmalate_synth_dimer"/>
</dbReference>
<dbReference type="PROSITE" id="PS00815">
    <property type="entry name" value="AIPM_HOMOCIT_SYNTH_1"/>
    <property type="match status" value="1"/>
</dbReference>
<keyword evidence="4" id="KW-0412">Isoleucine biosynthesis</keyword>
<name>A0A7X1ZEC2_9PROT</name>
<evidence type="ECO:0000256" key="9">
    <source>
        <dbReference type="RuleBase" id="RU003523"/>
    </source>
</evidence>
<sequence length="542" mass="58114">MSSPRVHLFDSTLRDGAQTHGVDFSAADKAAVARSLDSLGIDYIEGGWPGANPTDDTFFANPPTLSRARLCAFGMTRRAGRSADNDPGLRALLEAQAPVAVLVGKSWDFQCKVALGVEPDENVRMIADSIALMVREKGEAMYDAEHFFDGYKANPDYAVSCLKAALDAGARWAVLCDTNGGTLPHEVEAITAAVIAAGVPGDQVAIHCHNDTDNAVANSLAAVRAGARQVQGTINGLGERCGNANLISVIPSLTLKMGYDVGLNPDGLARLTEISRALDERLNRAPNTHAPYVGVSAFAHKGGLHVSAVEKDPRCYEHIDPALVGNRRQILVSDQAGRSNVLSRLREVGLEVDPDEPKVARVVDEVKLREFKGYAYDGAGASFELLARRLLHRVPEYFRLSSFRVIDERRWNAKGELITLSEATIKAVIGDQHLMTVAEGNGPVNALDAALRKVLMPVYPQLSDLRLVDYKVRILTPDAATAAITRVLIESADSTGARWTTVGVSSNVIDASYNALHDSITYKLFTAEVPARDAAGAVAAAE</sequence>
<comment type="caution">
    <text evidence="11">The sequence shown here is derived from an EMBL/GenBank/DDBJ whole genome shotgun (WGS) entry which is preliminary data.</text>
</comment>
<proteinExistence type="inferred from homology"/>
<comment type="pathway">
    <text evidence="1">Amino-acid biosynthesis; L-isoleucine biosynthesis; 2-oxobutanoate from pyruvate: step 1/3.</text>
</comment>
<dbReference type="EC" id="2.3.3.21" evidence="8"/>
<dbReference type="SMART" id="SM00917">
    <property type="entry name" value="LeuA_dimer"/>
    <property type="match status" value="1"/>
</dbReference>
<dbReference type="PROSITE" id="PS50991">
    <property type="entry name" value="PYR_CT"/>
    <property type="match status" value="1"/>
</dbReference>
<keyword evidence="6" id="KW-0100">Branched-chain amino acid biosynthesis</keyword>
<comment type="similarity">
    <text evidence="2 9">Belongs to the alpha-IPM synthase/homocitrate synthase family.</text>
</comment>
<dbReference type="GO" id="GO:0009097">
    <property type="term" value="P:isoleucine biosynthetic process"/>
    <property type="evidence" value="ECO:0007669"/>
    <property type="project" value="UniProtKB-UniRule"/>
</dbReference>